<dbReference type="AlphaFoldDB" id="A0A6A5HJM7"/>
<gene>
    <name evidence="2" type="ORF">GCK72_006058</name>
</gene>
<keyword evidence="1" id="KW-0732">Signal</keyword>
<reference evidence="2 3" key="1">
    <citation type="submission" date="2019-12" db="EMBL/GenBank/DDBJ databases">
        <title>Chromosome-level assembly of the Caenorhabditis remanei genome.</title>
        <authorList>
            <person name="Teterina A.A."/>
            <person name="Willis J.H."/>
            <person name="Phillips P.C."/>
        </authorList>
    </citation>
    <scope>NUCLEOTIDE SEQUENCE [LARGE SCALE GENOMIC DNA]</scope>
    <source>
        <strain evidence="2 3">PX506</strain>
        <tissue evidence="2">Whole organism</tissue>
    </source>
</reference>
<accession>A0A6A5HJM7</accession>
<dbReference type="KEGG" id="crq:GCK72_006058"/>
<evidence type="ECO:0000256" key="1">
    <source>
        <dbReference type="SAM" id="SignalP"/>
    </source>
</evidence>
<dbReference type="EMBL" id="WUAV01000002">
    <property type="protein sequence ID" value="KAF1766102.1"/>
    <property type="molecule type" value="Genomic_DNA"/>
</dbReference>
<sequence length="127" mass="13958">MNRFTLLIFCSSLFILNGNASIARKMVKDGEQIPVKFGNVSAIKRNVTAGEQIFHFDGTHKGKFVDSKGKEIDSSNYSIENGTLIIKKFSKADEGSYVSEPNLVFKKDSDGGMSAVPGPRIIIEIKQ</sequence>
<evidence type="ECO:0000313" key="3">
    <source>
        <dbReference type="Proteomes" id="UP000483820"/>
    </source>
</evidence>
<proteinExistence type="predicted"/>
<feature type="chain" id="PRO_5025475198" evidence="1">
    <location>
        <begin position="21"/>
        <end position="127"/>
    </location>
</feature>
<dbReference type="CTD" id="9820841"/>
<organism evidence="2 3">
    <name type="scientific">Caenorhabditis remanei</name>
    <name type="common">Caenorhabditis vulgaris</name>
    <dbReference type="NCBI Taxonomy" id="31234"/>
    <lineage>
        <taxon>Eukaryota</taxon>
        <taxon>Metazoa</taxon>
        <taxon>Ecdysozoa</taxon>
        <taxon>Nematoda</taxon>
        <taxon>Chromadorea</taxon>
        <taxon>Rhabditida</taxon>
        <taxon>Rhabditina</taxon>
        <taxon>Rhabditomorpha</taxon>
        <taxon>Rhabditoidea</taxon>
        <taxon>Rhabditidae</taxon>
        <taxon>Peloderinae</taxon>
        <taxon>Caenorhabditis</taxon>
    </lineage>
</organism>
<dbReference type="PANTHER" id="PTHR35182:SF2">
    <property type="entry name" value="CONSERVED DOMAIN PROTEIN-RELATED"/>
    <property type="match status" value="1"/>
</dbReference>
<name>A0A6A5HJM7_CAERE</name>
<feature type="signal peptide" evidence="1">
    <location>
        <begin position="1"/>
        <end position="20"/>
    </location>
</feature>
<comment type="caution">
    <text evidence="2">The sequence shown here is derived from an EMBL/GenBank/DDBJ whole genome shotgun (WGS) entry which is preliminary data.</text>
</comment>
<evidence type="ECO:0000313" key="2">
    <source>
        <dbReference type="EMBL" id="KAF1766102.1"/>
    </source>
</evidence>
<dbReference type="GeneID" id="9820841"/>
<dbReference type="RefSeq" id="XP_003108882.2">
    <property type="nucleotide sequence ID" value="XM_003108834.2"/>
</dbReference>
<dbReference type="PANTHER" id="PTHR35182">
    <property type="entry name" value="PROTEIN CBG13762"/>
    <property type="match status" value="1"/>
</dbReference>
<dbReference type="Proteomes" id="UP000483820">
    <property type="component" value="Chromosome II"/>
</dbReference>
<protein>
    <submittedName>
        <fullName evidence="2">Uncharacterized protein</fullName>
    </submittedName>
</protein>